<dbReference type="EMBL" id="JAGGDJ010000004">
    <property type="protein sequence ID" value="MBO7744293.1"/>
    <property type="molecule type" value="Genomic_DNA"/>
</dbReference>
<evidence type="ECO:0000256" key="1">
    <source>
        <dbReference type="ARBA" id="ARBA00001946"/>
    </source>
</evidence>
<dbReference type="InterPro" id="IPR020476">
    <property type="entry name" value="Nudix_hydrolase"/>
</dbReference>
<name>A0ABS3W7N8_9BACL</name>
<dbReference type="CDD" id="cd02883">
    <property type="entry name" value="NUDIX_Hydrolase"/>
    <property type="match status" value="1"/>
</dbReference>
<dbReference type="PROSITE" id="PS00893">
    <property type="entry name" value="NUDIX_BOX"/>
    <property type="match status" value="1"/>
</dbReference>
<sequence>MRLLYRITDRDVRGGEPDLLPHVSRSASRGVLLDADANVAMMYIAKSAIYKLPGGGIEKKETPEQAFLREVREETGYDAAIVRRLGYIEEHKKKNGFLQVSYCFVATAKEAHEARLTEHEKKLGLSLKWMSMPQAVRAVEASLTATGDYSTVFMLMRDKRILEEAAKRMRMPVTE</sequence>
<dbReference type="InterPro" id="IPR015797">
    <property type="entry name" value="NUDIX_hydrolase-like_dom_sf"/>
</dbReference>
<evidence type="ECO:0000256" key="3">
    <source>
        <dbReference type="RuleBase" id="RU003476"/>
    </source>
</evidence>
<comment type="similarity">
    <text evidence="3">Belongs to the Nudix hydrolase family.</text>
</comment>
<reference evidence="5 6" key="1">
    <citation type="submission" date="2021-03" db="EMBL/GenBank/DDBJ databases">
        <title>Paenibacillus artemisicola MWE-103 whole genome sequence.</title>
        <authorList>
            <person name="Ham Y.J."/>
        </authorList>
    </citation>
    <scope>NUCLEOTIDE SEQUENCE [LARGE SCALE GENOMIC DNA]</scope>
    <source>
        <strain evidence="5 6">MWE-103</strain>
    </source>
</reference>
<dbReference type="PROSITE" id="PS51462">
    <property type="entry name" value="NUDIX"/>
    <property type="match status" value="1"/>
</dbReference>
<dbReference type="SUPFAM" id="SSF55811">
    <property type="entry name" value="Nudix"/>
    <property type="match status" value="1"/>
</dbReference>
<proteinExistence type="inferred from homology"/>
<dbReference type="PANTHER" id="PTHR43046">
    <property type="entry name" value="GDP-MANNOSE MANNOSYL HYDROLASE"/>
    <property type="match status" value="1"/>
</dbReference>
<dbReference type="Pfam" id="PF00293">
    <property type="entry name" value="NUDIX"/>
    <property type="match status" value="1"/>
</dbReference>
<dbReference type="RefSeq" id="WP_208847253.1">
    <property type="nucleotide sequence ID" value="NZ_JAGGDJ010000004.1"/>
</dbReference>
<dbReference type="PANTHER" id="PTHR43046:SF15">
    <property type="entry name" value="MUTT_NUDIX FAMILY PROTEIN"/>
    <property type="match status" value="1"/>
</dbReference>
<protein>
    <submittedName>
        <fullName evidence="5">NUDIX domain-containing protein</fullName>
    </submittedName>
</protein>
<dbReference type="Proteomes" id="UP000670947">
    <property type="component" value="Unassembled WGS sequence"/>
</dbReference>
<evidence type="ECO:0000313" key="6">
    <source>
        <dbReference type="Proteomes" id="UP000670947"/>
    </source>
</evidence>
<feature type="domain" description="Nudix hydrolase" evidence="4">
    <location>
        <begin position="24"/>
        <end position="156"/>
    </location>
</feature>
<accession>A0ABS3W7N8</accession>
<evidence type="ECO:0000313" key="5">
    <source>
        <dbReference type="EMBL" id="MBO7744293.1"/>
    </source>
</evidence>
<organism evidence="5 6">
    <name type="scientific">Paenibacillus artemisiicola</name>
    <dbReference type="NCBI Taxonomy" id="1172618"/>
    <lineage>
        <taxon>Bacteria</taxon>
        <taxon>Bacillati</taxon>
        <taxon>Bacillota</taxon>
        <taxon>Bacilli</taxon>
        <taxon>Bacillales</taxon>
        <taxon>Paenibacillaceae</taxon>
        <taxon>Paenibacillus</taxon>
    </lineage>
</organism>
<dbReference type="PRINTS" id="PR00502">
    <property type="entry name" value="NUDIXFAMILY"/>
</dbReference>
<dbReference type="InterPro" id="IPR020084">
    <property type="entry name" value="NUDIX_hydrolase_CS"/>
</dbReference>
<comment type="caution">
    <text evidence="5">The sequence shown here is derived from an EMBL/GenBank/DDBJ whole genome shotgun (WGS) entry which is preliminary data.</text>
</comment>
<dbReference type="InterPro" id="IPR000086">
    <property type="entry name" value="NUDIX_hydrolase_dom"/>
</dbReference>
<dbReference type="Gene3D" id="3.90.79.10">
    <property type="entry name" value="Nucleoside Triphosphate Pyrophosphohydrolase"/>
    <property type="match status" value="1"/>
</dbReference>
<keyword evidence="2 3" id="KW-0378">Hydrolase</keyword>
<keyword evidence="6" id="KW-1185">Reference proteome</keyword>
<gene>
    <name evidence="5" type="ORF">I8J29_08815</name>
</gene>
<evidence type="ECO:0000256" key="2">
    <source>
        <dbReference type="ARBA" id="ARBA00022801"/>
    </source>
</evidence>
<comment type="cofactor">
    <cofactor evidence="1">
        <name>Mg(2+)</name>
        <dbReference type="ChEBI" id="CHEBI:18420"/>
    </cofactor>
</comment>
<evidence type="ECO:0000259" key="4">
    <source>
        <dbReference type="PROSITE" id="PS51462"/>
    </source>
</evidence>